<keyword evidence="1" id="KW-0560">Oxidoreductase</keyword>
<reference evidence="2 3" key="1">
    <citation type="submission" date="2018-07" db="EMBL/GenBank/DDBJ databases">
        <title>Genomic Encyclopedia of Type Strains, Phase IV (KMG-IV): sequencing the most valuable type-strain genomes for metagenomic binning, comparative biology and taxonomic classification.</title>
        <authorList>
            <person name="Goeker M."/>
        </authorList>
    </citation>
    <scope>NUCLEOTIDE SEQUENCE [LARGE SCALE GENOMIC DNA]</scope>
    <source>
        <strain evidence="2 3">DSM 44952</strain>
    </source>
</reference>
<organism evidence="2 3">
    <name type="scientific">Nocardia mexicana</name>
    <dbReference type="NCBI Taxonomy" id="279262"/>
    <lineage>
        <taxon>Bacteria</taxon>
        <taxon>Bacillati</taxon>
        <taxon>Actinomycetota</taxon>
        <taxon>Actinomycetes</taxon>
        <taxon>Mycobacteriales</taxon>
        <taxon>Nocardiaceae</taxon>
        <taxon>Nocardia</taxon>
    </lineage>
</organism>
<dbReference type="Gene3D" id="3.50.50.60">
    <property type="entry name" value="FAD/NAD(P)-binding domain"/>
    <property type="match status" value="1"/>
</dbReference>
<dbReference type="SUPFAM" id="SSF51905">
    <property type="entry name" value="FAD/NAD(P)-binding domain"/>
    <property type="match status" value="2"/>
</dbReference>
<dbReference type="PANTHER" id="PTHR43539">
    <property type="entry name" value="FLAVIN-BINDING MONOOXYGENASE-LIKE PROTEIN (AFU_ORTHOLOGUE AFUA_4G09220)"/>
    <property type="match status" value="1"/>
</dbReference>
<dbReference type="GO" id="GO:0004497">
    <property type="term" value="F:monooxygenase activity"/>
    <property type="evidence" value="ECO:0007669"/>
    <property type="project" value="TreeGrafter"/>
</dbReference>
<dbReference type="EMBL" id="QQAZ01000001">
    <property type="protein sequence ID" value="RDI55185.1"/>
    <property type="molecule type" value="Genomic_DNA"/>
</dbReference>
<dbReference type="GO" id="GO:0050660">
    <property type="term" value="F:flavin adenine dinucleotide binding"/>
    <property type="evidence" value="ECO:0007669"/>
    <property type="project" value="TreeGrafter"/>
</dbReference>
<dbReference type="Pfam" id="PF13738">
    <property type="entry name" value="Pyr_redox_3"/>
    <property type="match status" value="1"/>
</dbReference>
<dbReference type="AlphaFoldDB" id="A0A370HDP8"/>
<accession>A0A370HDP8</accession>
<dbReference type="RefSeq" id="WP_068017088.1">
    <property type="nucleotide sequence ID" value="NZ_QQAZ01000001.1"/>
</dbReference>
<name>A0A370HDP8_9NOCA</name>
<evidence type="ECO:0000256" key="1">
    <source>
        <dbReference type="ARBA" id="ARBA00023002"/>
    </source>
</evidence>
<dbReference type="PRINTS" id="PR00368">
    <property type="entry name" value="FADPNR"/>
</dbReference>
<gene>
    <name evidence="2" type="ORF">DFR68_10117</name>
</gene>
<sequence length="361" mass="39055">MPTEYDAIVVGGGQAGLAAAHHLTHHRLSVLVLEAGPDPTGSWHRYYDSLTLFSPAKYSALPGISFPGDPDRYPHRDEVADYLRDYATRLAADIRTGHRVDTVTHDGHRFTAHTGHVSFTAPRLVAATGSFDNPHLPQFPGRDGYTGTLVHASDYRNPHEFEGQRVIVVGAGNSAVQIAAELAATTDVTLASRAPVKFVPQRPLGKDVHFWFTVTGFDRAPLGRLLRTAPTQPVLDTGRYRAALTAGKPARRDMFTRLDGDNAVWADGTRTRADTIIAATGYRPHLPYLADLGALTPGGLPRHRAGVSTTHAGLGYLGLEWQRTPASNSLRGVGRDAAHLARHPKILAPEARTGRERHVGA</sequence>
<dbReference type="InterPro" id="IPR050982">
    <property type="entry name" value="Auxin_biosynth/cation_transpt"/>
</dbReference>
<dbReference type="Proteomes" id="UP000255355">
    <property type="component" value="Unassembled WGS sequence"/>
</dbReference>
<dbReference type="STRING" id="1210089.GCA_001613165_02033"/>
<dbReference type="PANTHER" id="PTHR43539:SF78">
    <property type="entry name" value="FLAVIN-CONTAINING MONOOXYGENASE"/>
    <property type="match status" value="1"/>
</dbReference>
<dbReference type="InterPro" id="IPR036188">
    <property type="entry name" value="FAD/NAD-bd_sf"/>
</dbReference>
<comment type="caution">
    <text evidence="2">The sequence shown here is derived from an EMBL/GenBank/DDBJ whole genome shotgun (WGS) entry which is preliminary data.</text>
</comment>
<proteinExistence type="predicted"/>
<dbReference type="PRINTS" id="PR00469">
    <property type="entry name" value="PNDRDTASEII"/>
</dbReference>
<dbReference type="OrthoDB" id="178899at2"/>
<keyword evidence="3" id="KW-1185">Reference proteome</keyword>
<protein>
    <submittedName>
        <fullName evidence="2">Putative flavoprotein involved in K+ transport</fullName>
    </submittedName>
</protein>
<evidence type="ECO:0000313" key="3">
    <source>
        <dbReference type="Proteomes" id="UP000255355"/>
    </source>
</evidence>
<evidence type="ECO:0000313" key="2">
    <source>
        <dbReference type="EMBL" id="RDI55185.1"/>
    </source>
</evidence>